<accession>G9NGX6</accession>
<proteinExistence type="predicted"/>
<feature type="region of interest" description="Disordered" evidence="1">
    <location>
        <begin position="258"/>
        <end position="475"/>
    </location>
</feature>
<dbReference type="eggNOG" id="ENOG502R6KM">
    <property type="taxonomic scope" value="Eukaryota"/>
</dbReference>
<name>G9NGX6_HYPAI</name>
<dbReference type="OrthoDB" id="4899674at2759"/>
<comment type="caution">
    <text evidence="2">The sequence shown here is derived from an EMBL/GenBank/DDBJ whole genome shotgun (WGS) entry which is preliminary data.</text>
</comment>
<dbReference type="OMA" id="MRYNTIT"/>
<feature type="compositionally biased region" description="Low complexity" evidence="1">
    <location>
        <begin position="301"/>
        <end position="311"/>
    </location>
</feature>
<dbReference type="KEGG" id="tatv:25786559"/>
<dbReference type="Proteomes" id="UP000005426">
    <property type="component" value="Unassembled WGS sequence"/>
</dbReference>
<evidence type="ECO:0000256" key="1">
    <source>
        <dbReference type="SAM" id="MobiDB-lite"/>
    </source>
</evidence>
<dbReference type="EMBL" id="ABDG02000015">
    <property type="protein sequence ID" value="EHK49874.1"/>
    <property type="molecule type" value="Genomic_DNA"/>
</dbReference>
<reference evidence="2 3" key="1">
    <citation type="journal article" date="2011" name="Genome Biol.">
        <title>Comparative genome sequence analysis underscores mycoparasitism as the ancestral life style of Trichoderma.</title>
        <authorList>
            <person name="Kubicek C.P."/>
            <person name="Herrera-Estrella A."/>
            <person name="Seidl-Seiboth V."/>
            <person name="Martinez D.A."/>
            <person name="Druzhinina I.S."/>
            <person name="Thon M."/>
            <person name="Zeilinger S."/>
            <person name="Casas-Flores S."/>
            <person name="Horwitz B.A."/>
            <person name="Mukherjee P.K."/>
            <person name="Mukherjee M."/>
            <person name="Kredics L."/>
            <person name="Alcaraz L.D."/>
            <person name="Aerts A."/>
            <person name="Antal Z."/>
            <person name="Atanasova L."/>
            <person name="Cervantes-Badillo M.G."/>
            <person name="Challacombe J."/>
            <person name="Chertkov O."/>
            <person name="McCluskey K."/>
            <person name="Coulpier F."/>
            <person name="Deshpande N."/>
            <person name="von Doehren H."/>
            <person name="Ebbole D.J."/>
            <person name="Esquivel-Naranjo E.U."/>
            <person name="Fekete E."/>
            <person name="Flipphi M."/>
            <person name="Glaser F."/>
            <person name="Gomez-Rodriguez E.Y."/>
            <person name="Gruber S."/>
            <person name="Han C."/>
            <person name="Henrissat B."/>
            <person name="Hermosa R."/>
            <person name="Hernandez-Onate M."/>
            <person name="Karaffa L."/>
            <person name="Kosti I."/>
            <person name="Le Crom S."/>
            <person name="Lindquist E."/>
            <person name="Lucas S."/>
            <person name="Luebeck M."/>
            <person name="Luebeck P.S."/>
            <person name="Margeot A."/>
            <person name="Metz B."/>
            <person name="Misra M."/>
            <person name="Nevalainen H."/>
            <person name="Omann M."/>
            <person name="Packer N."/>
            <person name="Perrone G."/>
            <person name="Uresti-Rivera E.E."/>
            <person name="Salamov A."/>
            <person name="Schmoll M."/>
            <person name="Seiboth B."/>
            <person name="Shapiro H."/>
            <person name="Sukno S."/>
            <person name="Tamayo-Ramos J.A."/>
            <person name="Tisch D."/>
            <person name="Wiest A."/>
            <person name="Wilkinson H.H."/>
            <person name="Zhang M."/>
            <person name="Coutinho P.M."/>
            <person name="Kenerley C.M."/>
            <person name="Monte E."/>
            <person name="Baker S.E."/>
            <person name="Grigoriev I.V."/>
        </authorList>
    </citation>
    <scope>NUCLEOTIDE SEQUENCE [LARGE SCALE GENOMIC DNA]</scope>
    <source>
        <strain evidence="3">ATCC 20476 / IMI 206040</strain>
    </source>
</reference>
<dbReference type="GeneID" id="25786559"/>
<sequence>MGRFDAPNPVNELTKNTEWYEAAPPGMRSPDHLWKEYWQRFNTYPISIFDSNKYFETAMEIAKASKNKADFERKFEKHNKQQYEVLNSALKDLYWVIEETYPALDAQNPTSTAQNPTSAAPRAIPPAQKLRCLDHFVQLLHTYVYQRKSDKKPKTIVVEKQDHTKENSRQERGHELMEDETEELIREIIPAPSADPEYEKSLDEEFSSEDEWGTQLPEDIDYGYRLDQEYKMRYGGSNTFARAEFESSMLLSDDAASHTLNSEDDTPSIQQVPSLISNDSQDLKEGNESLATQDELRRRSSISSKSQGSNSAKKRVRFDDDEDISIHEPKRRKVDNSLAHTETSPTPQATRASSIQAAHGSASRKRSRSDEDEEDNGYKRQKIESLPRPPSPVPNASFTEDDSANHLAQGSSEKVLEEQVPESDNSGRKRRKQKPKSPTSRANSSRNTLNTRSSRRSNSSTLWELDASGKPRSNY</sequence>
<evidence type="ECO:0000313" key="3">
    <source>
        <dbReference type="Proteomes" id="UP000005426"/>
    </source>
</evidence>
<evidence type="ECO:0000313" key="2">
    <source>
        <dbReference type="EMBL" id="EHK49874.1"/>
    </source>
</evidence>
<organism evidence="2 3">
    <name type="scientific">Hypocrea atroviridis (strain ATCC 20476 / IMI 206040)</name>
    <name type="common">Trichoderma atroviride</name>
    <dbReference type="NCBI Taxonomy" id="452589"/>
    <lineage>
        <taxon>Eukaryota</taxon>
        <taxon>Fungi</taxon>
        <taxon>Dikarya</taxon>
        <taxon>Ascomycota</taxon>
        <taxon>Pezizomycotina</taxon>
        <taxon>Sordariomycetes</taxon>
        <taxon>Hypocreomycetidae</taxon>
        <taxon>Hypocreales</taxon>
        <taxon>Hypocreaceae</taxon>
        <taxon>Trichoderma</taxon>
    </lineage>
</organism>
<feature type="compositionally biased region" description="Polar residues" evidence="1">
    <location>
        <begin position="338"/>
        <end position="356"/>
    </location>
</feature>
<keyword evidence="3" id="KW-1185">Reference proteome</keyword>
<feature type="compositionally biased region" description="Basic and acidic residues" evidence="1">
    <location>
        <begin position="376"/>
        <end position="385"/>
    </location>
</feature>
<feature type="compositionally biased region" description="Low complexity" evidence="1">
    <location>
        <begin position="439"/>
        <end position="461"/>
    </location>
</feature>
<gene>
    <name evidence="2" type="ORF">TRIATDRAFT_93015</name>
</gene>
<feature type="compositionally biased region" description="Polar residues" evidence="1">
    <location>
        <begin position="267"/>
        <end position="280"/>
    </location>
</feature>
<dbReference type="HOGENOM" id="CLU_509053_0_0_1"/>
<dbReference type="AlphaFoldDB" id="G9NGX6"/>
<protein>
    <submittedName>
        <fullName evidence="2">Uncharacterized protein</fullName>
    </submittedName>
</protein>